<feature type="transmembrane region" description="Helical" evidence="1">
    <location>
        <begin position="12"/>
        <end position="36"/>
    </location>
</feature>
<evidence type="ECO:0000313" key="3">
    <source>
        <dbReference type="Proteomes" id="UP000237673"/>
    </source>
</evidence>
<organism evidence="2 3">
    <name type="scientific">Mixta calida</name>
    <dbReference type="NCBI Taxonomy" id="665913"/>
    <lineage>
        <taxon>Bacteria</taxon>
        <taxon>Pseudomonadati</taxon>
        <taxon>Pseudomonadota</taxon>
        <taxon>Gammaproteobacteria</taxon>
        <taxon>Enterobacterales</taxon>
        <taxon>Erwiniaceae</taxon>
        <taxon>Mixta</taxon>
    </lineage>
</organism>
<feature type="transmembrane region" description="Helical" evidence="1">
    <location>
        <begin position="42"/>
        <end position="59"/>
    </location>
</feature>
<evidence type="ECO:0000313" key="2">
    <source>
        <dbReference type="EMBL" id="AUY23681.1"/>
    </source>
</evidence>
<keyword evidence="1" id="KW-1133">Transmembrane helix</keyword>
<keyword evidence="3" id="KW-1185">Reference proteome</keyword>
<gene>
    <name evidence="2" type="ORF">C2E16_01335</name>
</gene>
<accession>A0ABM6RX70</accession>
<keyword evidence="1" id="KW-0472">Membrane</keyword>
<dbReference type="EMBL" id="CP026378">
    <property type="protein sequence ID" value="AUY23681.1"/>
    <property type="molecule type" value="Genomic_DNA"/>
</dbReference>
<keyword evidence="1" id="KW-0812">Transmembrane</keyword>
<reference evidence="2 3" key="1">
    <citation type="submission" date="2018-01" db="EMBL/GenBank/DDBJ databases">
        <title>Complete and assembled Genome of Pantoea calida DSM22759T.</title>
        <authorList>
            <person name="Stevens M.J.A."/>
            <person name="Zurfluh K."/>
            <person name="Stephan R."/>
        </authorList>
    </citation>
    <scope>NUCLEOTIDE SEQUENCE [LARGE SCALE GENOMIC DNA]</scope>
    <source>
        <strain evidence="2 3">DSM 22759</strain>
    </source>
</reference>
<protein>
    <submittedName>
        <fullName evidence="2">Uncharacterized protein</fullName>
    </submittedName>
</protein>
<proteinExistence type="predicted"/>
<dbReference type="Proteomes" id="UP000237673">
    <property type="component" value="Chromosome"/>
</dbReference>
<name>A0ABM6RX70_9GAMM</name>
<sequence length="62" mass="7259">MTAQLIRLLKYLIKFFIVTGISLSVIYGFTFFAVSHDIPMKYVYLFALGIIILTFYIEIKFL</sequence>
<evidence type="ECO:0000256" key="1">
    <source>
        <dbReference type="SAM" id="Phobius"/>
    </source>
</evidence>